<accession>A0A162CIG1</accession>
<feature type="region of interest" description="Disordered" evidence="8">
    <location>
        <begin position="1"/>
        <end position="45"/>
    </location>
</feature>
<dbReference type="AlphaFoldDB" id="A0A162CIG1"/>
<evidence type="ECO:0000313" key="9">
    <source>
        <dbReference type="EMBL" id="KZS16222.1"/>
    </source>
</evidence>
<evidence type="ECO:0000256" key="3">
    <source>
        <dbReference type="ARBA" id="ARBA00022490"/>
    </source>
</evidence>
<evidence type="ECO:0000256" key="5">
    <source>
        <dbReference type="ARBA" id="ARBA00022989"/>
    </source>
</evidence>
<feature type="non-terminal residue" evidence="9">
    <location>
        <position position="123"/>
    </location>
</feature>
<gene>
    <name evidence="9" type="ORF">APZ42_018076</name>
</gene>
<dbReference type="InterPro" id="IPR008677">
    <property type="entry name" value="MRVI1"/>
</dbReference>
<evidence type="ECO:0000313" key="10">
    <source>
        <dbReference type="Proteomes" id="UP000076858"/>
    </source>
</evidence>
<evidence type="ECO:0000256" key="1">
    <source>
        <dbReference type="ARBA" id="ARBA00004167"/>
    </source>
</evidence>
<protein>
    <submittedName>
        <fullName evidence="9">Lymphoid-restricted membrane protein</fullName>
    </submittedName>
</protein>
<feature type="compositionally biased region" description="Low complexity" evidence="8">
    <location>
        <begin position="14"/>
        <end position="25"/>
    </location>
</feature>
<comment type="subcellular location">
    <subcellularLocation>
        <location evidence="2">Cytoplasm</location>
    </subcellularLocation>
    <subcellularLocation>
        <location evidence="1">Membrane</location>
        <topology evidence="1">Single-pass membrane protein</topology>
    </subcellularLocation>
</comment>
<dbReference type="OrthoDB" id="10062605at2759"/>
<evidence type="ECO:0000256" key="8">
    <source>
        <dbReference type="SAM" id="MobiDB-lite"/>
    </source>
</evidence>
<evidence type="ECO:0000256" key="6">
    <source>
        <dbReference type="ARBA" id="ARBA00023054"/>
    </source>
</evidence>
<dbReference type="EMBL" id="LRGB01000735">
    <property type="protein sequence ID" value="KZS16222.1"/>
    <property type="molecule type" value="Genomic_DNA"/>
</dbReference>
<dbReference type="PANTHER" id="PTHR15352">
    <property type="entry name" value="LYMPHOID-RESTRICTED MEMBRANE PROTEIN, JAW1"/>
    <property type="match status" value="1"/>
</dbReference>
<dbReference type="GO" id="GO:0016020">
    <property type="term" value="C:membrane"/>
    <property type="evidence" value="ECO:0007669"/>
    <property type="project" value="UniProtKB-SubCell"/>
</dbReference>
<reference evidence="9 10" key="1">
    <citation type="submission" date="2016-03" db="EMBL/GenBank/DDBJ databases">
        <title>EvidentialGene: Evidence-directed Construction of Genes on Genomes.</title>
        <authorList>
            <person name="Gilbert D.G."/>
            <person name="Choi J.-H."/>
            <person name="Mockaitis K."/>
            <person name="Colbourne J."/>
            <person name="Pfrender M."/>
        </authorList>
    </citation>
    <scope>NUCLEOTIDE SEQUENCE [LARGE SCALE GENOMIC DNA]</scope>
    <source>
        <strain evidence="9 10">Xinb3</strain>
        <tissue evidence="9">Complete organism</tissue>
    </source>
</reference>
<name>A0A162CIG1_9CRUS</name>
<evidence type="ECO:0000256" key="7">
    <source>
        <dbReference type="ARBA" id="ARBA00023136"/>
    </source>
</evidence>
<proteinExistence type="predicted"/>
<keyword evidence="5" id="KW-1133">Transmembrane helix</keyword>
<comment type="caution">
    <text evidence="9">The sequence shown here is derived from an EMBL/GenBank/DDBJ whole genome shotgun (WGS) entry which is preliminary data.</text>
</comment>
<evidence type="ECO:0000256" key="2">
    <source>
        <dbReference type="ARBA" id="ARBA00004496"/>
    </source>
</evidence>
<dbReference type="GO" id="GO:0005737">
    <property type="term" value="C:cytoplasm"/>
    <property type="evidence" value="ECO:0007669"/>
    <property type="project" value="UniProtKB-SubCell"/>
</dbReference>
<keyword evidence="3" id="KW-0963">Cytoplasm</keyword>
<dbReference type="Proteomes" id="UP000076858">
    <property type="component" value="Unassembled WGS sequence"/>
</dbReference>
<keyword evidence="10" id="KW-1185">Reference proteome</keyword>
<keyword evidence="7" id="KW-0472">Membrane</keyword>
<evidence type="ECO:0000256" key="4">
    <source>
        <dbReference type="ARBA" id="ARBA00022692"/>
    </source>
</evidence>
<keyword evidence="6" id="KW-0175">Coiled coil</keyword>
<feature type="region of interest" description="Disordered" evidence="8">
    <location>
        <begin position="54"/>
        <end position="73"/>
    </location>
</feature>
<dbReference type="PANTHER" id="PTHR15352:SF1">
    <property type="entry name" value="KASH5-LIKE COILED-COIL DOMAIN-CONTAINING PROTEIN"/>
    <property type="match status" value="1"/>
</dbReference>
<sequence>MDRSHMSTDNEEVSSSSAMPDSAKSGNKANAFKPGRKFGLTGQRQNHQQQVFVNSFTSGGSTADGRRMSVREEQRNSWMYSLSEQEMEDKYNAICLAIRTENLTLGQRLEHQHAERDLVENNL</sequence>
<feature type="compositionally biased region" description="Basic and acidic residues" evidence="8">
    <location>
        <begin position="64"/>
        <end position="73"/>
    </location>
</feature>
<organism evidence="9 10">
    <name type="scientific">Daphnia magna</name>
    <dbReference type="NCBI Taxonomy" id="35525"/>
    <lineage>
        <taxon>Eukaryota</taxon>
        <taxon>Metazoa</taxon>
        <taxon>Ecdysozoa</taxon>
        <taxon>Arthropoda</taxon>
        <taxon>Crustacea</taxon>
        <taxon>Branchiopoda</taxon>
        <taxon>Diplostraca</taxon>
        <taxon>Cladocera</taxon>
        <taxon>Anomopoda</taxon>
        <taxon>Daphniidae</taxon>
        <taxon>Daphnia</taxon>
    </lineage>
</organism>
<keyword evidence="4" id="KW-0812">Transmembrane</keyword>